<keyword evidence="2" id="KW-0472">Membrane</keyword>
<protein>
    <submittedName>
        <fullName evidence="3">Uncharacterized protein</fullName>
    </submittedName>
</protein>
<feature type="region of interest" description="Disordered" evidence="1">
    <location>
        <begin position="156"/>
        <end position="175"/>
    </location>
</feature>
<evidence type="ECO:0000256" key="2">
    <source>
        <dbReference type="SAM" id="Phobius"/>
    </source>
</evidence>
<dbReference type="Proteomes" id="UP001470230">
    <property type="component" value="Unassembled WGS sequence"/>
</dbReference>
<gene>
    <name evidence="3" type="ORF">M9Y10_032242</name>
</gene>
<accession>A0ABR2GZD5</accession>
<keyword evidence="2" id="KW-0812">Transmembrane</keyword>
<keyword evidence="4" id="KW-1185">Reference proteome</keyword>
<sequence length="175" mass="19775">MIQPSTIGIENINFKDGAQIEYQISNFRNSANYINSVKECPNIKITRIEKNETLPIKPLQFLEIEKNRNSLKDIKKKIDFGETGFTDITRRKSQYGENKYLYYLIHPDTDTSNLPFDDDDDDSGPNIGLIVGIVVAVVVVIAVVVVVVIIVLKKKKNKKDKESEGEEAGKTNDEI</sequence>
<name>A0ABR2GZD5_9EUKA</name>
<dbReference type="EMBL" id="JAPFFF010000052">
    <property type="protein sequence ID" value="KAK8839308.1"/>
    <property type="molecule type" value="Genomic_DNA"/>
</dbReference>
<comment type="caution">
    <text evidence="3">The sequence shown here is derived from an EMBL/GenBank/DDBJ whole genome shotgun (WGS) entry which is preliminary data.</text>
</comment>
<organism evidence="3 4">
    <name type="scientific">Tritrichomonas musculus</name>
    <dbReference type="NCBI Taxonomy" id="1915356"/>
    <lineage>
        <taxon>Eukaryota</taxon>
        <taxon>Metamonada</taxon>
        <taxon>Parabasalia</taxon>
        <taxon>Tritrichomonadida</taxon>
        <taxon>Tritrichomonadidae</taxon>
        <taxon>Tritrichomonas</taxon>
    </lineage>
</organism>
<proteinExistence type="predicted"/>
<evidence type="ECO:0000256" key="1">
    <source>
        <dbReference type="SAM" id="MobiDB-lite"/>
    </source>
</evidence>
<evidence type="ECO:0000313" key="4">
    <source>
        <dbReference type="Proteomes" id="UP001470230"/>
    </source>
</evidence>
<keyword evidence="2" id="KW-1133">Transmembrane helix</keyword>
<evidence type="ECO:0000313" key="3">
    <source>
        <dbReference type="EMBL" id="KAK8839308.1"/>
    </source>
</evidence>
<reference evidence="3 4" key="1">
    <citation type="submission" date="2024-04" db="EMBL/GenBank/DDBJ databases">
        <title>Tritrichomonas musculus Genome.</title>
        <authorList>
            <person name="Alves-Ferreira E."/>
            <person name="Grigg M."/>
            <person name="Lorenzi H."/>
            <person name="Galac M."/>
        </authorList>
    </citation>
    <scope>NUCLEOTIDE SEQUENCE [LARGE SCALE GENOMIC DNA]</scope>
    <source>
        <strain evidence="3 4">EAF2021</strain>
    </source>
</reference>
<feature type="transmembrane region" description="Helical" evidence="2">
    <location>
        <begin position="127"/>
        <end position="152"/>
    </location>
</feature>
<feature type="compositionally biased region" description="Basic and acidic residues" evidence="1">
    <location>
        <begin position="159"/>
        <end position="175"/>
    </location>
</feature>